<dbReference type="EMBL" id="MU857211">
    <property type="protein sequence ID" value="KAK4149057.1"/>
    <property type="molecule type" value="Genomic_DNA"/>
</dbReference>
<sequence>KDRPLSEPSEIQLRVSSRHLILASPYFKAALNGPWREAASVSADCSQDVYAYDWDPQAFLILMHIIHARNRQVPRLVSLELLAKIAVLVDYYECYEAVEVFAELWLQGLKSQSQLPAQVNRELTLWLCVSWIFGDADVFTSVTSTALQQSQGPLPTLGLPIPERIVEVIDSRRREVVERIIAVLHELVVSFCDGPDKCSFECSSAYLGALMKVLRPTWLHHRCGPHGWQPITTLRPLASSFP</sequence>
<keyword evidence="2" id="KW-1185">Reference proteome</keyword>
<dbReference type="Proteomes" id="UP001302745">
    <property type="component" value="Unassembled WGS sequence"/>
</dbReference>
<gene>
    <name evidence="1" type="ORF">C8A00DRAFT_19216</name>
</gene>
<evidence type="ECO:0000313" key="1">
    <source>
        <dbReference type="EMBL" id="KAK4149057.1"/>
    </source>
</evidence>
<comment type="caution">
    <text evidence="1">The sequence shown here is derived from an EMBL/GenBank/DDBJ whole genome shotgun (WGS) entry which is preliminary data.</text>
</comment>
<dbReference type="SUPFAM" id="SSF54695">
    <property type="entry name" value="POZ domain"/>
    <property type="match status" value="1"/>
</dbReference>
<dbReference type="AlphaFoldDB" id="A0AAN6VCS1"/>
<accession>A0AAN6VCS1</accession>
<dbReference type="Gene3D" id="3.30.710.10">
    <property type="entry name" value="Potassium Channel Kv1.1, Chain A"/>
    <property type="match status" value="1"/>
</dbReference>
<protein>
    <recommendedName>
        <fullName evidence="3">BTB domain-containing protein</fullName>
    </recommendedName>
</protein>
<dbReference type="InterPro" id="IPR011333">
    <property type="entry name" value="SKP1/BTB/POZ_sf"/>
</dbReference>
<proteinExistence type="predicted"/>
<reference evidence="1" key="1">
    <citation type="journal article" date="2023" name="Mol. Phylogenet. Evol.">
        <title>Genome-scale phylogeny and comparative genomics of the fungal order Sordariales.</title>
        <authorList>
            <person name="Hensen N."/>
            <person name="Bonometti L."/>
            <person name="Westerberg I."/>
            <person name="Brannstrom I.O."/>
            <person name="Guillou S."/>
            <person name="Cros-Aarteil S."/>
            <person name="Calhoun S."/>
            <person name="Haridas S."/>
            <person name="Kuo A."/>
            <person name="Mondo S."/>
            <person name="Pangilinan J."/>
            <person name="Riley R."/>
            <person name="LaButti K."/>
            <person name="Andreopoulos B."/>
            <person name="Lipzen A."/>
            <person name="Chen C."/>
            <person name="Yan M."/>
            <person name="Daum C."/>
            <person name="Ng V."/>
            <person name="Clum A."/>
            <person name="Steindorff A."/>
            <person name="Ohm R.A."/>
            <person name="Martin F."/>
            <person name="Silar P."/>
            <person name="Natvig D.O."/>
            <person name="Lalanne C."/>
            <person name="Gautier V."/>
            <person name="Ament-Velasquez S.L."/>
            <person name="Kruys A."/>
            <person name="Hutchinson M.I."/>
            <person name="Powell A.J."/>
            <person name="Barry K."/>
            <person name="Miller A.N."/>
            <person name="Grigoriev I.V."/>
            <person name="Debuchy R."/>
            <person name="Gladieux P."/>
            <person name="Hiltunen Thoren M."/>
            <person name="Johannesson H."/>
        </authorList>
    </citation>
    <scope>NUCLEOTIDE SEQUENCE</scope>
    <source>
        <strain evidence="1">CBS 538.74</strain>
    </source>
</reference>
<evidence type="ECO:0000313" key="2">
    <source>
        <dbReference type="Proteomes" id="UP001302745"/>
    </source>
</evidence>
<feature type="non-terminal residue" evidence="1">
    <location>
        <position position="1"/>
    </location>
</feature>
<organism evidence="1 2">
    <name type="scientific">Chaetomidium leptoderma</name>
    <dbReference type="NCBI Taxonomy" id="669021"/>
    <lineage>
        <taxon>Eukaryota</taxon>
        <taxon>Fungi</taxon>
        <taxon>Dikarya</taxon>
        <taxon>Ascomycota</taxon>
        <taxon>Pezizomycotina</taxon>
        <taxon>Sordariomycetes</taxon>
        <taxon>Sordariomycetidae</taxon>
        <taxon>Sordariales</taxon>
        <taxon>Chaetomiaceae</taxon>
        <taxon>Chaetomidium</taxon>
    </lineage>
</organism>
<reference evidence="1" key="2">
    <citation type="submission" date="2023-05" db="EMBL/GenBank/DDBJ databases">
        <authorList>
            <consortium name="Lawrence Berkeley National Laboratory"/>
            <person name="Steindorff A."/>
            <person name="Hensen N."/>
            <person name="Bonometti L."/>
            <person name="Westerberg I."/>
            <person name="Brannstrom I.O."/>
            <person name="Guillou S."/>
            <person name="Cros-Aarteil S."/>
            <person name="Calhoun S."/>
            <person name="Haridas S."/>
            <person name="Kuo A."/>
            <person name="Mondo S."/>
            <person name="Pangilinan J."/>
            <person name="Riley R."/>
            <person name="Labutti K."/>
            <person name="Andreopoulos B."/>
            <person name="Lipzen A."/>
            <person name="Chen C."/>
            <person name="Yanf M."/>
            <person name="Daum C."/>
            <person name="Ng V."/>
            <person name="Clum A."/>
            <person name="Ohm R."/>
            <person name="Martin F."/>
            <person name="Silar P."/>
            <person name="Natvig D."/>
            <person name="Lalanne C."/>
            <person name="Gautier V."/>
            <person name="Ament-Velasquez S.L."/>
            <person name="Kruys A."/>
            <person name="Hutchinson M.I."/>
            <person name="Powell A.J."/>
            <person name="Barry K."/>
            <person name="Miller A.N."/>
            <person name="Grigoriev I.V."/>
            <person name="Debuchy R."/>
            <person name="Gladieux P."/>
            <person name="Thoren M.H."/>
            <person name="Johannesson H."/>
        </authorList>
    </citation>
    <scope>NUCLEOTIDE SEQUENCE</scope>
    <source>
        <strain evidence="1">CBS 538.74</strain>
    </source>
</reference>
<evidence type="ECO:0008006" key="3">
    <source>
        <dbReference type="Google" id="ProtNLM"/>
    </source>
</evidence>
<name>A0AAN6VCS1_9PEZI</name>